<sequence length="69" mass="7647">MFLAVVSGGCFWRLFLAVVSGGCFWRLFLAVVSGGCFSKDPKAWATSDEKKGKPCWLALNVEWSKIAWS</sequence>
<keyword evidence="1" id="KW-1133">Transmembrane helix</keyword>
<proteinExistence type="predicted"/>
<reference evidence="2 3" key="1">
    <citation type="submission" date="2019-02" db="EMBL/GenBank/DDBJ databases">
        <title>Deep-cultivation of Planctomycetes and their phenomic and genomic characterization uncovers novel biology.</title>
        <authorList>
            <person name="Wiegand S."/>
            <person name="Jogler M."/>
            <person name="Boedeker C."/>
            <person name="Pinto D."/>
            <person name="Vollmers J."/>
            <person name="Rivas-Marin E."/>
            <person name="Kohn T."/>
            <person name="Peeters S.H."/>
            <person name="Heuer A."/>
            <person name="Rast P."/>
            <person name="Oberbeckmann S."/>
            <person name="Bunk B."/>
            <person name="Jeske O."/>
            <person name="Meyerdierks A."/>
            <person name="Storesund J.E."/>
            <person name="Kallscheuer N."/>
            <person name="Luecker S."/>
            <person name="Lage O.M."/>
            <person name="Pohl T."/>
            <person name="Merkel B.J."/>
            <person name="Hornburger P."/>
            <person name="Mueller R.-W."/>
            <person name="Bruemmer F."/>
            <person name="Labrenz M."/>
            <person name="Spormann A.M."/>
            <person name="Op Den Camp H."/>
            <person name="Overmann J."/>
            <person name="Amann R."/>
            <person name="Jetten M.S.M."/>
            <person name="Mascher T."/>
            <person name="Medema M.H."/>
            <person name="Devos D.P."/>
            <person name="Kaster A.-K."/>
            <person name="Ovreas L."/>
            <person name="Rohde M."/>
            <person name="Galperin M.Y."/>
            <person name="Jogler C."/>
        </authorList>
    </citation>
    <scope>NUCLEOTIDE SEQUENCE [LARGE SCALE GENOMIC DNA]</scope>
    <source>
        <strain evidence="2 3">Q31b</strain>
    </source>
</reference>
<protein>
    <submittedName>
        <fullName evidence="2">Uncharacterized protein</fullName>
    </submittedName>
</protein>
<evidence type="ECO:0000313" key="3">
    <source>
        <dbReference type="Proteomes" id="UP000315471"/>
    </source>
</evidence>
<dbReference type="AlphaFoldDB" id="A0A5C6E5H0"/>
<comment type="caution">
    <text evidence="2">The sequence shown here is derived from an EMBL/GenBank/DDBJ whole genome shotgun (WGS) entry which is preliminary data.</text>
</comment>
<feature type="transmembrane region" description="Helical" evidence="1">
    <location>
        <begin position="12"/>
        <end position="32"/>
    </location>
</feature>
<gene>
    <name evidence="2" type="ORF">Q31b_22350</name>
</gene>
<evidence type="ECO:0000313" key="2">
    <source>
        <dbReference type="EMBL" id="TWU43197.1"/>
    </source>
</evidence>
<dbReference type="EMBL" id="SJPY01000003">
    <property type="protein sequence ID" value="TWU43197.1"/>
    <property type="molecule type" value="Genomic_DNA"/>
</dbReference>
<name>A0A5C6E5H0_9BACT</name>
<organism evidence="2 3">
    <name type="scientific">Novipirellula aureliae</name>
    <dbReference type="NCBI Taxonomy" id="2527966"/>
    <lineage>
        <taxon>Bacteria</taxon>
        <taxon>Pseudomonadati</taxon>
        <taxon>Planctomycetota</taxon>
        <taxon>Planctomycetia</taxon>
        <taxon>Pirellulales</taxon>
        <taxon>Pirellulaceae</taxon>
        <taxon>Novipirellula</taxon>
    </lineage>
</organism>
<keyword evidence="1" id="KW-0472">Membrane</keyword>
<keyword evidence="3" id="KW-1185">Reference proteome</keyword>
<accession>A0A5C6E5H0</accession>
<evidence type="ECO:0000256" key="1">
    <source>
        <dbReference type="SAM" id="Phobius"/>
    </source>
</evidence>
<dbReference type="Proteomes" id="UP000315471">
    <property type="component" value="Unassembled WGS sequence"/>
</dbReference>
<keyword evidence="1" id="KW-0812">Transmembrane</keyword>